<dbReference type="AlphaFoldDB" id="A0A978UK04"/>
<evidence type="ECO:0000256" key="1">
    <source>
        <dbReference type="SAM" id="MobiDB-lite"/>
    </source>
</evidence>
<dbReference type="EMBL" id="JAEACU010000011">
    <property type="protein sequence ID" value="KAH7515135.1"/>
    <property type="molecule type" value="Genomic_DNA"/>
</dbReference>
<evidence type="ECO:0000313" key="3">
    <source>
        <dbReference type="Proteomes" id="UP000813462"/>
    </source>
</evidence>
<gene>
    <name evidence="2" type="ORF">FEM48_Zijuj11G0163800</name>
</gene>
<dbReference type="Proteomes" id="UP000813462">
    <property type="component" value="Unassembled WGS sequence"/>
</dbReference>
<proteinExistence type="predicted"/>
<reference evidence="2" key="1">
    <citation type="journal article" date="2021" name="Front. Plant Sci.">
        <title>Chromosome-Scale Genome Assembly for Chinese Sour Jujube and Insights Into Its Genome Evolution and Domestication Signature.</title>
        <authorList>
            <person name="Shen L.-Y."/>
            <person name="Luo H."/>
            <person name="Wang X.-L."/>
            <person name="Wang X.-M."/>
            <person name="Qiu X.-J."/>
            <person name="Liu H."/>
            <person name="Zhou S.-S."/>
            <person name="Jia K.-H."/>
            <person name="Nie S."/>
            <person name="Bao Y.-T."/>
            <person name="Zhang R.-G."/>
            <person name="Yun Q.-Z."/>
            <person name="Chai Y.-H."/>
            <person name="Lu J.-Y."/>
            <person name="Li Y."/>
            <person name="Zhao S.-W."/>
            <person name="Mao J.-F."/>
            <person name="Jia S.-G."/>
            <person name="Mao Y.-M."/>
        </authorList>
    </citation>
    <scope>NUCLEOTIDE SEQUENCE</scope>
    <source>
        <strain evidence="2">AT0</strain>
        <tissue evidence="2">Leaf</tissue>
    </source>
</reference>
<accession>A0A978UK04</accession>
<evidence type="ECO:0000313" key="2">
    <source>
        <dbReference type="EMBL" id="KAH7515135.1"/>
    </source>
</evidence>
<sequence>MIGDGGRSKRSGEVKREGEKRGQGSFVRRKCEWDPRARRSEKRVAERDPSAKRRHVVELGRVGADYGPTTKRRRGGEDHSDYEHSRIVMDGWHKNIVIVEDLTVEYYRRLIKDQTTSSSIKSSHDQVGEKSNRVLEINMGAVRGVLEAMSITIYDRKDRKARSCPSLSSPLRFIKAFQVTNIVIINLIQERTQFSPPLLTVKLLLPEPHHLLMIFSF</sequence>
<comment type="caution">
    <text evidence="2">The sequence shown here is derived from an EMBL/GenBank/DDBJ whole genome shotgun (WGS) entry which is preliminary data.</text>
</comment>
<feature type="region of interest" description="Disordered" evidence="1">
    <location>
        <begin position="1"/>
        <end position="82"/>
    </location>
</feature>
<protein>
    <submittedName>
        <fullName evidence="2">Uncharacterized protein</fullName>
    </submittedName>
</protein>
<name>A0A978UK04_ZIZJJ</name>
<feature type="compositionally biased region" description="Basic and acidic residues" evidence="1">
    <location>
        <begin position="1"/>
        <end position="22"/>
    </location>
</feature>
<feature type="compositionally biased region" description="Basic and acidic residues" evidence="1">
    <location>
        <begin position="29"/>
        <end position="51"/>
    </location>
</feature>
<organism evidence="2 3">
    <name type="scientific">Ziziphus jujuba var. spinosa</name>
    <dbReference type="NCBI Taxonomy" id="714518"/>
    <lineage>
        <taxon>Eukaryota</taxon>
        <taxon>Viridiplantae</taxon>
        <taxon>Streptophyta</taxon>
        <taxon>Embryophyta</taxon>
        <taxon>Tracheophyta</taxon>
        <taxon>Spermatophyta</taxon>
        <taxon>Magnoliopsida</taxon>
        <taxon>eudicotyledons</taxon>
        <taxon>Gunneridae</taxon>
        <taxon>Pentapetalae</taxon>
        <taxon>rosids</taxon>
        <taxon>fabids</taxon>
        <taxon>Rosales</taxon>
        <taxon>Rhamnaceae</taxon>
        <taxon>Paliureae</taxon>
        <taxon>Ziziphus</taxon>
    </lineage>
</organism>